<sequence length="78" mass="8607">MRLQHFPPSPPSPLLTLSHPRPYHLYAHVVPTQHASAATHHPYACVVPSQHASDTTYDPYTCGEPSQHASDTAKHPYA</sequence>
<dbReference type="AlphaFoldDB" id="A0A9Q3K494"/>
<proteinExistence type="predicted"/>
<name>A0A9Q3K494_9BASI</name>
<organism evidence="2 3">
    <name type="scientific">Austropuccinia psidii MF-1</name>
    <dbReference type="NCBI Taxonomy" id="1389203"/>
    <lineage>
        <taxon>Eukaryota</taxon>
        <taxon>Fungi</taxon>
        <taxon>Dikarya</taxon>
        <taxon>Basidiomycota</taxon>
        <taxon>Pucciniomycotina</taxon>
        <taxon>Pucciniomycetes</taxon>
        <taxon>Pucciniales</taxon>
        <taxon>Sphaerophragmiaceae</taxon>
        <taxon>Austropuccinia</taxon>
    </lineage>
</organism>
<feature type="region of interest" description="Disordered" evidence="1">
    <location>
        <begin position="56"/>
        <end position="78"/>
    </location>
</feature>
<accession>A0A9Q3K494</accession>
<gene>
    <name evidence="2" type="ORF">O181_114168</name>
</gene>
<dbReference type="Proteomes" id="UP000765509">
    <property type="component" value="Unassembled WGS sequence"/>
</dbReference>
<dbReference type="EMBL" id="AVOT02094249">
    <property type="protein sequence ID" value="MBW0574453.1"/>
    <property type="molecule type" value="Genomic_DNA"/>
</dbReference>
<evidence type="ECO:0000256" key="1">
    <source>
        <dbReference type="SAM" id="MobiDB-lite"/>
    </source>
</evidence>
<evidence type="ECO:0000313" key="3">
    <source>
        <dbReference type="Proteomes" id="UP000765509"/>
    </source>
</evidence>
<comment type="caution">
    <text evidence="2">The sequence shown here is derived from an EMBL/GenBank/DDBJ whole genome shotgun (WGS) entry which is preliminary data.</text>
</comment>
<protein>
    <submittedName>
        <fullName evidence="2">Uncharacterized protein</fullName>
    </submittedName>
</protein>
<evidence type="ECO:0000313" key="2">
    <source>
        <dbReference type="EMBL" id="MBW0574453.1"/>
    </source>
</evidence>
<keyword evidence="3" id="KW-1185">Reference proteome</keyword>
<reference evidence="2" key="1">
    <citation type="submission" date="2021-03" db="EMBL/GenBank/DDBJ databases">
        <title>Draft genome sequence of rust myrtle Austropuccinia psidii MF-1, a brazilian biotype.</title>
        <authorList>
            <person name="Quecine M.C."/>
            <person name="Pachon D.M.R."/>
            <person name="Bonatelli M.L."/>
            <person name="Correr F.H."/>
            <person name="Franceschini L.M."/>
            <person name="Leite T.F."/>
            <person name="Margarido G.R.A."/>
            <person name="Almeida C.A."/>
            <person name="Ferrarezi J.A."/>
            <person name="Labate C.A."/>
        </authorList>
    </citation>
    <scope>NUCLEOTIDE SEQUENCE</scope>
    <source>
        <strain evidence="2">MF-1</strain>
    </source>
</reference>